<keyword evidence="2" id="KW-0233">DNA recombination</keyword>
<dbReference type="GO" id="GO:0006310">
    <property type="term" value="P:DNA recombination"/>
    <property type="evidence" value="ECO:0007669"/>
    <property type="project" value="UniProtKB-KW"/>
</dbReference>
<dbReference type="GO" id="GO:0003677">
    <property type="term" value="F:DNA binding"/>
    <property type="evidence" value="ECO:0007669"/>
    <property type="project" value="UniProtKB-KW"/>
</dbReference>
<dbReference type="AlphaFoldDB" id="A0AAN7VNV8"/>
<dbReference type="InterPro" id="IPR011010">
    <property type="entry name" value="DNA_brk_join_enz"/>
</dbReference>
<dbReference type="InterPro" id="IPR002104">
    <property type="entry name" value="Integrase_catalytic"/>
</dbReference>
<protein>
    <recommendedName>
        <fullName evidence="3">Tyr recombinase domain-containing protein</fullName>
    </recommendedName>
</protein>
<comment type="caution">
    <text evidence="4">The sequence shown here is derived from an EMBL/GenBank/DDBJ whole genome shotgun (WGS) entry which is preliminary data.</text>
</comment>
<dbReference type="InterPro" id="IPR013762">
    <property type="entry name" value="Integrase-like_cat_sf"/>
</dbReference>
<evidence type="ECO:0000259" key="3">
    <source>
        <dbReference type="PROSITE" id="PS51898"/>
    </source>
</evidence>
<dbReference type="PANTHER" id="PTHR30349:SF41">
    <property type="entry name" value="INTEGRASE_RECOMBINASE PROTEIN MJ0367-RELATED"/>
    <property type="match status" value="1"/>
</dbReference>
<dbReference type="PROSITE" id="PS51898">
    <property type="entry name" value="TYR_RECOMBINASE"/>
    <property type="match status" value="1"/>
</dbReference>
<feature type="domain" description="Tyr recombinase" evidence="3">
    <location>
        <begin position="94"/>
        <end position="282"/>
    </location>
</feature>
<evidence type="ECO:0000313" key="4">
    <source>
        <dbReference type="EMBL" id="KAK5650700.1"/>
    </source>
</evidence>
<evidence type="ECO:0000313" key="5">
    <source>
        <dbReference type="Proteomes" id="UP001329430"/>
    </source>
</evidence>
<dbReference type="PANTHER" id="PTHR30349">
    <property type="entry name" value="PHAGE INTEGRASE-RELATED"/>
    <property type="match status" value="1"/>
</dbReference>
<reference evidence="4 5" key="1">
    <citation type="journal article" date="2024" name="Insects">
        <title>An Improved Chromosome-Level Genome Assembly of the Firefly Pyrocoelia pectoralis.</title>
        <authorList>
            <person name="Fu X."/>
            <person name="Meyer-Rochow V.B."/>
            <person name="Ballantyne L."/>
            <person name="Zhu X."/>
        </authorList>
    </citation>
    <scope>NUCLEOTIDE SEQUENCE [LARGE SCALE GENOMIC DNA]</scope>
    <source>
        <strain evidence="4">XCY_ONT2</strain>
    </source>
</reference>
<organism evidence="4 5">
    <name type="scientific">Pyrocoelia pectoralis</name>
    <dbReference type="NCBI Taxonomy" id="417401"/>
    <lineage>
        <taxon>Eukaryota</taxon>
        <taxon>Metazoa</taxon>
        <taxon>Ecdysozoa</taxon>
        <taxon>Arthropoda</taxon>
        <taxon>Hexapoda</taxon>
        <taxon>Insecta</taxon>
        <taxon>Pterygota</taxon>
        <taxon>Neoptera</taxon>
        <taxon>Endopterygota</taxon>
        <taxon>Coleoptera</taxon>
        <taxon>Polyphaga</taxon>
        <taxon>Elateriformia</taxon>
        <taxon>Elateroidea</taxon>
        <taxon>Lampyridae</taxon>
        <taxon>Lampyrinae</taxon>
        <taxon>Pyrocoelia</taxon>
    </lineage>
</organism>
<sequence>MPLINWYPAKSQKQYEKAHKRFLNWATEHNVKSITENVLIAYFEVMGKTKKSSTIWTNYSMLRTMLNIKENIDISKFARLIALLKTFSKGYLPKKSKILEFEHITKFLGEAPDNIYLAVKVVLIMGYSGACRREELTNISVEDVEFKSDSVFVSVPKTKTNVSRLFVVSDLEWIRLIQTYAGLRPPHTTSRRFFLNYRNGSCTIQPIGINKIGQMPKTIAMFLDLPNSDSFSGHCFRRSSASHLANSGGDLLTIKRHGGWKSSTVAEGYVEASIKKKVEVSQMLSSRSSARSPVPSCSQSIVPATREEEVECTTGATTIEHVNSSVVNTYDNIPGLVVKAGDNCVFNVNVYNNCSIQK</sequence>
<name>A0AAN7VNV8_9COLE</name>
<dbReference type="Proteomes" id="UP001329430">
    <property type="component" value="Chromosome 1"/>
</dbReference>
<dbReference type="InterPro" id="IPR050090">
    <property type="entry name" value="Tyrosine_recombinase_XerCD"/>
</dbReference>
<dbReference type="SUPFAM" id="SSF56349">
    <property type="entry name" value="DNA breaking-rejoining enzymes"/>
    <property type="match status" value="1"/>
</dbReference>
<dbReference type="Gene3D" id="1.10.443.10">
    <property type="entry name" value="Intergrase catalytic core"/>
    <property type="match status" value="1"/>
</dbReference>
<proteinExistence type="predicted"/>
<accession>A0AAN7VNV8</accession>
<evidence type="ECO:0000256" key="1">
    <source>
        <dbReference type="ARBA" id="ARBA00023125"/>
    </source>
</evidence>
<dbReference type="GO" id="GO:0015074">
    <property type="term" value="P:DNA integration"/>
    <property type="evidence" value="ECO:0007669"/>
    <property type="project" value="InterPro"/>
</dbReference>
<keyword evidence="5" id="KW-1185">Reference proteome</keyword>
<keyword evidence="1" id="KW-0238">DNA-binding</keyword>
<dbReference type="EMBL" id="JAVRBK010000001">
    <property type="protein sequence ID" value="KAK5650700.1"/>
    <property type="molecule type" value="Genomic_DNA"/>
</dbReference>
<dbReference type="Pfam" id="PF00589">
    <property type="entry name" value="Phage_integrase"/>
    <property type="match status" value="1"/>
</dbReference>
<gene>
    <name evidence="4" type="ORF">RI129_001729</name>
</gene>
<evidence type="ECO:0000256" key="2">
    <source>
        <dbReference type="ARBA" id="ARBA00023172"/>
    </source>
</evidence>